<dbReference type="VEuPathDB" id="FungiDB:An08g05220"/>
<dbReference type="AlphaFoldDB" id="A0AAJ8BUC0"/>
<dbReference type="GeneID" id="84591676"/>
<reference evidence="2" key="2">
    <citation type="submission" date="2025-08" db="UniProtKB">
        <authorList>
            <consortium name="RefSeq"/>
        </authorList>
    </citation>
    <scope>IDENTIFICATION</scope>
</reference>
<evidence type="ECO:0000313" key="2">
    <source>
        <dbReference type="RefSeq" id="XP_059604030.1"/>
    </source>
</evidence>
<sequence length="279" mass="31224">MVAVLSSLRPELRPNGSHRIQGRLRRGIDWDRVVAGGESGIDEKQALDHRPQTRRAEEWTESRRPSGRPAAVCDMASFNLELFWLQLRPAKKCHCCKSAGSGLFRLCQSLKIEESVQFGLNEEKAFKAGVKNCHPTIVTEAALDLVLAKTLRSRVKLPMIDSFTFSALINSTPLKEANKQQPCIDWMQPASADPKGPRATCRDRYCLLKRPTCPVGPLSKLHRWGLQSETHPLAEFAIHMYQRPTKLFSTTAIDDINGRLVLAANLLGTVAIRLSILEY</sequence>
<reference evidence="2" key="1">
    <citation type="submission" date="2025-02" db="EMBL/GenBank/DDBJ databases">
        <authorList>
            <consortium name="NCBI Genome Project"/>
        </authorList>
    </citation>
    <scope>NUCLEOTIDE SEQUENCE</scope>
</reference>
<dbReference type="RefSeq" id="XP_059604030.1">
    <property type="nucleotide sequence ID" value="XM_059749051.1"/>
</dbReference>
<name>A0AAJ8BUC0_ASPNG</name>
<proteinExistence type="predicted"/>
<evidence type="ECO:0000256" key="1">
    <source>
        <dbReference type="SAM" id="MobiDB-lite"/>
    </source>
</evidence>
<accession>A0AAJ8BUC0</accession>
<organism evidence="2">
    <name type="scientific">Aspergillus niger</name>
    <dbReference type="NCBI Taxonomy" id="5061"/>
    <lineage>
        <taxon>Eukaryota</taxon>
        <taxon>Fungi</taxon>
        <taxon>Dikarya</taxon>
        <taxon>Ascomycota</taxon>
        <taxon>Pezizomycotina</taxon>
        <taxon>Eurotiomycetes</taxon>
        <taxon>Eurotiomycetidae</taxon>
        <taxon>Eurotiales</taxon>
        <taxon>Aspergillaceae</taxon>
        <taxon>Aspergillus</taxon>
        <taxon>Aspergillus subgen. Circumdati</taxon>
    </lineage>
</organism>
<feature type="compositionally biased region" description="Basic and acidic residues" evidence="1">
    <location>
        <begin position="41"/>
        <end position="64"/>
    </location>
</feature>
<protein>
    <submittedName>
        <fullName evidence="2">Uncharacterized protein</fullName>
    </submittedName>
</protein>
<feature type="region of interest" description="Disordered" evidence="1">
    <location>
        <begin position="41"/>
        <end position="66"/>
    </location>
</feature>
<gene>
    <name evidence="2" type="ORF">An08g05220</name>
</gene>
<dbReference type="KEGG" id="ang:An08g05220"/>